<proteinExistence type="predicted"/>
<feature type="signal peptide" evidence="1">
    <location>
        <begin position="1"/>
        <end position="19"/>
    </location>
</feature>
<dbReference type="EMBL" id="CAJNOL010000118">
    <property type="protein sequence ID" value="CAF0861053.1"/>
    <property type="molecule type" value="Genomic_DNA"/>
</dbReference>
<sequence>MMIQSILVLLLIFIANVQSLSISDRANRKIEWNTLKLRWGPDPLVSNDEVYIRQPRTVQQALQEQYEQLPDTLEKQCIGETTIGYRYWKDNDTAAILIFDKQGTIAGIQIAFRRSSIKGNYYSFDTQKMFNVEMINGIEMYTLTAYFIDPTLICTVGRTLSQLEHEGTGTGLFLQNGTNPIKDSIEIPLWEKDIGKTKWVKGACFKTMGIHYWYDNRLDKSCSDFFPSFLMYNKGQLSGFGWAIVANLNFSRRIERVLTPVISTFLIPVPTCIPKVNDELGGFTTQHLYFNTDPANLEC</sequence>
<keyword evidence="1" id="KW-0732">Signal</keyword>
<dbReference type="AlphaFoldDB" id="A0A813WVD7"/>
<gene>
    <name evidence="2" type="ORF">JXQ802_LOCUS7191</name>
</gene>
<feature type="chain" id="PRO_5032835247" evidence="1">
    <location>
        <begin position="20"/>
        <end position="299"/>
    </location>
</feature>
<comment type="caution">
    <text evidence="2">The sequence shown here is derived from an EMBL/GenBank/DDBJ whole genome shotgun (WGS) entry which is preliminary data.</text>
</comment>
<evidence type="ECO:0000313" key="2">
    <source>
        <dbReference type="EMBL" id="CAF0861053.1"/>
    </source>
</evidence>
<organism evidence="2 3">
    <name type="scientific">Rotaria sordida</name>
    <dbReference type="NCBI Taxonomy" id="392033"/>
    <lineage>
        <taxon>Eukaryota</taxon>
        <taxon>Metazoa</taxon>
        <taxon>Spiralia</taxon>
        <taxon>Gnathifera</taxon>
        <taxon>Rotifera</taxon>
        <taxon>Eurotatoria</taxon>
        <taxon>Bdelloidea</taxon>
        <taxon>Philodinida</taxon>
        <taxon>Philodinidae</taxon>
        <taxon>Rotaria</taxon>
    </lineage>
</organism>
<keyword evidence="3" id="KW-1185">Reference proteome</keyword>
<evidence type="ECO:0000256" key="1">
    <source>
        <dbReference type="SAM" id="SignalP"/>
    </source>
</evidence>
<dbReference type="Proteomes" id="UP000663870">
    <property type="component" value="Unassembled WGS sequence"/>
</dbReference>
<accession>A0A813WVD7</accession>
<evidence type="ECO:0000313" key="3">
    <source>
        <dbReference type="Proteomes" id="UP000663870"/>
    </source>
</evidence>
<name>A0A813WVD7_9BILA</name>
<protein>
    <submittedName>
        <fullName evidence="2">Uncharacterized protein</fullName>
    </submittedName>
</protein>
<reference evidence="2" key="1">
    <citation type="submission" date="2021-02" db="EMBL/GenBank/DDBJ databases">
        <authorList>
            <person name="Nowell W R."/>
        </authorList>
    </citation>
    <scope>NUCLEOTIDE SEQUENCE</scope>
</reference>